<sequence length="163" mass="18466">MLMIAVVSFTILALAAFCLTDKRLHLFEILAVWFTVTAVNVPIYSFFLVNRHWISVPDSKEKALIRIVYAVILIPLFLTWATDKMQALRGFGLKMASYLAIFVLILAGGWTLHKWGVVQVTPTGMWLYVPFKSLILVAALTSLKFIRFLMRKDGISHGPIPRN</sequence>
<dbReference type="RefSeq" id="WP_144852400.1">
    <property type="nucleotide sequence ID" value="NZ_VNJI01000042.1"/>
</dbReference>
<dbReference type="EMBL" id="VNJI01000042">
    <property type="protein sequence ID" value="TVY07122.1"/>
    <property type="molecule type" value="Genomic_DNA"/>
</dbReference>
<feature type="transmembrane region" description="Helical" evidence="1">
    <location>
        <begin position="93"/>
        <end position="113"/>
    </location>
</feature>
<keyword evidence="1" id="KW-0812">Transmembrane</keyword>
<keyword evidence="1" id="KW-0472">Membrane</keyword>
<keyword evidence="3" id="KW-1185">Reference proteome</keyword>
<protein>
    <submittedName>
        <fullName evidence="2">Uncharacterized protein</fullName>
    </submittedName>
</protein>
<feature type="transmembrane region" description="Helical" evidence="1">
    <location>
        <begin position="125"/>
        <end position="146"/>
    </location>
</feature>
<proteinExistence type="predicted"/>
<gene>
    <name evidence="2" type="ORF">FPZ49_25360</name>
</gene>
<organism evidence="2 3">
    <name type="scientific">Paenibacillus cremeus</name>
    <dbReference type="NCBI Taxonomy" id="2163881"/>
    <lineage>
        <taxon>Bacteria</taxon>
        <taxon>Bacillati</taxon>
        <taxon>Bacillota</taxon>
        <taxon>Bacilli</taxon>
        <taxon>Bacillales</taxon>
        <taxon>Paenibacillaceae</taxon>
        <taxon>Paenibacillus</taxon>
    </lineage>
</organism>
<accession>A0A559K4R1</accession>
<feature type="transmembrane region" description="Helical" evidence="1">
    <location>
        <begin position="30"/>
        <end position="51"/>
    </location>
</feature>
<comment type="caution">
    <text evidence="2">The sequence shown here is derived from an EMBL/GenBank/DDBJ whole genome shotgun (WGS) entry which is preliminary data.</text>
</comment>
<dbReference type="Proteomes" id="UP000317036">
    <property type="component" value="Unassembled WGS sequence"/>
</dbReference>
<evidence type="ECO:0000313" key="2">
    <source>
        <dbReference type="EMBL" id="TVY07122.1"/>
    </source>
</evidence>
<evidence type="ECO:0000313" key="3">
    <source>
        <dbReference type="Proteomes" id="UP000317036"/>
    </source>
</evidence>
<name>A0A559K4R1_9BACL</name>
<evidence type="ECO:0000256" key="1">
    <source>
        <dbReference type="SAM" id="Phobius"/>
    </source>
</evidence>
<dbReference type="OrthoDB" id="2613849at2"/>
<reference evidence="2 3" key="1">
    <citation type="submission" date="2019-07" db="EMBL/GenBank/DDBJ databases">
        <authorList>
            <person name="Kim J."/>
        </authorList>
    </citation>
    <scope>NUCLEOTIDE SEQUENCE [LARGE SCALE GENOMIC DNA]</scope>
    <source>
        <strain evidence="2 3">JC52</strain>
    </source>
</reference>
<keyword evidence="1" id="KW-1133">Transmembrane helix</keyword>
<feature type="transmembrane region" description="Helical" evidence="1">
    <location>
        <begin position="63"/>
        <end position="81"/>
    </location>
</feature>
<dbReference type="AlphaFoldDB" id="A0A559K4R1"/>